<sequence length="662" mass="74172">MDKINAIVKKLIMNVMILGLGILASCSKAPDFITVTSPDGKIKLVVDLKDSVSYSIVHEGEVLVSPSALAMKFEGGRMLGVGEASYKVKIGSTSESVDAPFYRQNKISAEWNYARVDYADWTLEFRVYNEGVAWRFETEFESDAVVLDETAQFVFPEDPMAWVPYSRGKDLIANSYQSQYTYEKVSRFGSQSNLTFLPVAVKNKSGKTLLICESDLRSYPGMFLEGMEGGYSATFAKLPDSTYITPTRCQLKIATRQDVIARTEGTRSYPWRIVAVAENDIQLPTNDLVYLLGEPRKVGDVSWIKPGLVSWEWWNDCGLTNINFKPGVNTETYKAYIDFAARFNIPYIIIDEGWSAKDDIMVIKEAVDLKGLIAYGAERNVGIIIWAVANVLDDKLEEACAFYSQMGVKGFKVDFFDRDDQRCVDMVYRLAEAAGTYHLMLDLHGIYKPTGLNRTYPHIVNFEGVFGLEEVKWSNPDMPLYDVTFPYIRQVQGPVDYTQGAYINSTKEGFEINYHKPMSQGTRAHQVATYVVFDSPLAMLCDTPSHYLADVPCTEFITSIPTVFEQTHIIAGQIGEYIVTTREKDGKWYVGALTNWDEREVIINLSFLEKGKQYTAKLLADAADSSVKPEKYKISTIDVDSASEILVKLAKGGGAALIIEAK</sequence>
<name>A0A1H4C665_9BACE</name>
<dbReference type="InterPro" id="IPR013785">
    <property type="entry name" value="Aldolase_TIM"/>
</dbReference>
<dbReference type="SUPFAM" id="SSF51445">
    <property type="entry name" value="(Trans)glycosidases"/>
    <property type="match status" value="1"/>
</dbReference>
<dbReference type="InterPro" id="IPR029486">
    <property type="entry name" value="GH97_N"/>
</dbReference>
<dbReference type="InterPro" id="IPR014718">
    <property type="entry name" value="GH-type_carb-bd"/>
</dbReference>
<dbReference type="InterPro" id="IPR019563">
    <property type="entry name" value="GH97_catalytic"/>
</dbReference>
<organism evidence="9 10">
    <name type="scientific">Bacteroides xylanisolvens</name>
    <dbReference type="NCBI Taxonomy" id="371601"/>
    <lineage>
        <taxon>Bacteria</taxon>
        <taxon>Pseudomonadati</taxon>
        <taxon>Bacteroidota</taxon>
        <taxon>Bacteroidia</taxon>
        <taxon>Bacteroidales</taxon>
        <taxon>Bacteroidaceae</taxon>
        <taxon>Bacteroides</taxon>
    </lineage>
</organism>
<dbReference type="Gene3D" id="3.20.20.70">
    <property type="entry name" value="Aldolase class I"/>
    <property type="match status" value="1"/>
</dbReference>
<dbReference type="EMBL" id="FNRP01000008">
    <property type="protein sequence ID" value="SEA55935.1"/>
    <property type="molecule type" value="Genomic_DNA"/>
</dbReference>
<dbReference type="Pfam" id="PF14508">
    <property type="entry name" value="GH97_N"/>
    <property type="match status" value="1"/>
</dbReference>
<dbReference type="Pfam" id="PF14509">
    <property type="entry name" value="GH97_C"/>
    <property type="match status" value="1"/>
</dbReference>
<evidence type="ECO:0000259" key="6">
    <source>
        <dbReference type="Pfam" id="PF10566"/>
    </source>
</evidence>
<dbReference type="InterPro" id="IPR052720">
    <property type="entry name" value="Glycosyl_hydrolase_97"/>
</dbReference>
<keyword evidence="5" id="KW-0326">Glycosidase</keyword>
<dbReference type="Pfam" id="PF10566">
    <property type="entry name" value="Glyco_hydro_97"/>
    <property type="match status" value="1"/>
</dbReference>
<proteinExistence type="predicted"/>
<accession>A0A1H4C665</accession>
<dbReference type="InterPro" id="IPR029483">
    <property type="entry name" value="GH97_C"/>
</dbReference>
<evidence type="ECO:0000256" key="4">
    <source>
        <dbReference type="ARBA" id="ARBA00022837"/>
    </source>
</evidence>
<reference evidence="9 10" key="1">
    <citation type="submission" date="2016-10" db="EMBL/GenBank/DDBJ databases">
        <authorList>
            <person name="de Groot N.N."/>
        </authorList>
    </citation>
    <scope>NUCLEOTIDE SEQUENCE [LARGE SCALE GENOMIC DNA]</scope>
    <source>
        <strain evidence="9 10">NLAE-zl-G339</strain>
    </source>
</reference>
<dbReference type="PANTHER" id="PTHR35803">
    <property type="entry name" value="GLUCAN 1,4-ALPHA-GLUCOSIDASE SUSB-RELATED"/>
    <property type="match status" value="1"/>
</dbReference>
<evidence type="ECO:0000259" key="8">
    <source>
        <dbReference type="Pfam" id="PF14509"/>
    </source>
</evidence>
<keyword evidence="3" id="KW-0378">Hydrolase</keyword>
<feature type="domain" description="Glycosyl-hydrolase 97 C-terminal oligomerisation" evidence="8">
    <location>
        <begin position="564"/>
        <end position="659"/>
    </location>
</feature>
<protein>
    <submittedName>
        <fullName evidence="9">Alpha-glucosidase</fullName>
    </submittedName>
</protein>
<comment type="cofactor">
    <cofactor evidence="1">
        <name>Ca(2+)</name>
        <dbReference type="ChEBI" id="CHEBI:29108"/>
    </cofactor>
</comment>
<dbReference type="GO" id="GO:0030246">
    <property type="term" value="F:carbohydrate binding"/>
    <property type="evidence" value="ECO:0007669"/>
    <property type="project" value="InterPro"/>
</dbReference>
<dbReference type="AlphaFoldDB" id="A0A1H4C665"/>
<comment type="subunit">
    <text evidence="2">Monomer.</text>
</comment>
<evidence type="ECO:0000313" key="9">
    <source>
        <dbReference type="EMBL" id="SEA55935.1"/>
    </source>
</evidence>
<evidence type="ECO:0000313" key="10">
    <source>
        <dbReference type="Proteomes" id="UP000183040"/>
    </source>
</evidence>
<gene>
    <name evidence="9" type="ORF">SAMN04487924_10876</name>
</gene>
<keyword evidence="4" id="KW-0106">Calcium</keyword>
<dbReference type="Gene3D" id="2.60.40.1180">
    <property type="entry name" value="Golgi alpha-mannosidase II"/>
    <property type="match status" value="1"/>
</dbReference>
<feature type="domain" description="Glycosyl-hydrolase 97 N-terminal" evidence="7">
    <location>
        <begin position="35"/>
        <end position="295"/>
    </location>
</feature>
<evidence type="ECO:0000256" key="1">
    <source>
        <dbReference type="ARBA" id="ARBA00001913"/>
    </source>
</evidence>
<dbReference type="Gene3D" id="2.70.98.10">
    <property type="match status" value="1"/>
</dbReference>
<evidence type="ECO:0000256" key="5">
    <source>
        <dbReference type="ARBA" id="ARBA00023295"/>
    </source>
</evidence>
<evidence type="ECO:0000256" key="3">
    <source>
        <dbReference type="ARBA" id="ARBA00022801"/>
    </source>
</evidence>
<dbReference type="InterPro" id="IPR017853">
    <property type="entry name" value="GH"/>
</dbReference>
<evidence type="ECO:0000259" key="7">
    <source>
        <dbReference type="Pfam" id="PF14508"/>
    </source>
</evidence>
<dbReference type="InterPro" id="IPR013780">
    <property type="entry name" value="Glyco_hydro_b"/>
</dbReference>
<dbReference type="PROSITE" id="PS51257">
    <property type="entry name" value="PROKAR_LIPOPROTEIN"/>
    <property type="match status" value="1"/>
</dbReference>
<dbReference type="GO" id="GO:0016798">
    <property type="term" value="F:hydrolase activity, acting on glycosyl bonds"/>
    <property type="evidence" value="ECO:0007669"/>
    <property type="project" value="UniProtKB-KW"/>
</dbReference>
<dbReference type="Proteomes" id="UP000183040">
    <property type="component" value="Unassembled WGS sequence"/>
</dbReference>
<feature type="domain" description="Glycosyl-hydrolase 97 catalytic" evidence="6">
    <location>
        <begin position="313"/>
        <end position="465"/>
    </location>
</feature>
<dbReference type="PANTHER" id="PTHR35803:SF2">
    <property type="entry name" value="RETAINING ALPHA-GALACTOSIDASE"/>
    <property type="match status" value="1"/>
</dbReference>
<evidence type="ECO:0000256" key="2">
    <source>
        <dbReference type="ARBA" id="ARBA00011245"/>
    </source>
</evidence>